<evidence type="ECO:0000256" key="1">
    <source>
        <dbReference type="SAM" id="Phobius"/>
    </source>
</evidence>
<feature type="transmembrane region" description="Helical" evidence="1">
    <location>
        <begin position="193"/>
        <end position="216"/>
    </location>
</feature>
<proteinExistence type="predicted"/>
<keyword evidence="1" id="KW-1133">Transmembrane helix</keyword>
<protein>
    <recommendedName>
        <fullName evidence="4">Mid2 domain-containing protein</fullName>
    </recommendedName>
</protein>
<dbReference type="AlphaFoldDB" id="A0A319D9T1"/>
<keyword evidence="1" id="KW-0472">Membrane</keyword>
<accession>A0A319D9T1</accession>
<dbReference type="EMBL" id="KZ825879">
    <property type="protein sequence ID" value="PYH94089.1"/>
    <property type="molecule type" value="Genomic_DNA"/>
</dbReference>
<keyword evidence="1" id="KW-0812">Transmembrane</keyword>
<gene>
    <name evidence="2" type="ORF">BO71DRAFT_399142</name>
</gene>
<dbReference type="STRING" id="1448320.A0A319D9T1"/>
<reference evidence="2 3" key="1">
    <citation type="submission" date="2018-02" db="EMBL/GenBank/DDBJ databases">
        <title>The genomes of Aspergillus section Nigri reveals drivers in fungal speciation.</title>
        <authorList>
            <consortium name="DOE Joint Genome Institute"/>
            <person name="Vesth T.C."/>
            <person name="Nybo J."/>
            <person name="Theobald S."/>
            <person name="Brandl J."/>
            <person name="Frisvad J.C."/>
            <person name="Nielsen K.F."/>
            <person name="Lyhne E.K."/>
            <person name="Kogle M.E."/>
            <person name="Kuo A."/>
            <person name="Riley R."/>
            <person name="Clum A."/>
            <person name="Nolan M."/>
            <person name="Lipzen A."/>
            <person name="Salamov A."/>
            <person name="Henrissat B."/>
            <person name="Wiebenga A."/>
            <person name="De vries R.P."/>
            <person name="Grigoriev I.V."/>
            <person name="Mortensen U.H."/>
            <person name="Andersen M.R."/>
            <person name="Baker S.E."/>
        </authorList>
    </citation>
    <scope>NUCLEOTIDE SEQUENCE [LARGE SCALE GENOMIC DNA]</scope>
    <source>
        <strain evidence="2 3">CBS 707.79</strain>
    </source>
</reference>
<evidence type="ECO:0000313" key="2">
    <source>
        <dbReference type="EMBL" id="PYH94089.1"/>
    </source>
</evidence>
<keyword evidence="3" id="KW-1185">Reference proteome</keyword>
<dbReference type="Proteomes" id="UP000247810">
    <property type="component" value="Unassembled WGS sequence"/>
</dbReference>
<dbReference type="VEuPathDB" id="FungiDB:BO71DRAFT_399142"/>
<organism evidence="2 3">
    <name type="scientific">Aspergillus ellipticus CBS 707.79</name>
    <dbReference type="NCBI Taxonomy" id="1448320"/>
    <lineage>
        <taxon>Eukaryota</taxon>
        <taxon>Fungi</taxon>
        <taxon>Dikarya</taxon>
        <taxon>Ascomycota</taxon>
        <taxon>Pezizomycotina</taxon>
        <taxon>Eurotiomycetes</taxon>
        <taxon>Eurotiomycetidae</taxon>
        <taxon>Eurotiales</taxon>
        <taxon>Aspergillaceae</taxon>
        <taxon>Aspergillus</taxon>
        <taxon>Aspergillus subgen. Circumdati</taxon>
    </lineage>
</organism>
<evidence type="ECO:0008006" key="4">
    <source>
        <dbReference type="Google" id="ProtNLM"/>
    </source>
</evidence>
<dbReference type="OrthoDB" id="5215637at2759"/>
<sequence>MKLTTLFLVVGATARTCYFPDGSTAAENVPCSDETYSACCGKNDICMSNNLCMDVAEQPYVLSRGGCTDANWESSNCPPVCQDVNTSGGCSIINLLYVKGVATYCCGTPISNGSEVICPNSESSFELTSGDMVYGYAALADLTNTSATSTTAASSGSSATATACVATSTSNSSTTLPSESEKSRSSSSAAHDAAIGAGVGVPLGVIACAAVLWAILGPDNAMFGHQYYAQVPEGKLVQPAELGLNGVTHELHP</sequence>
<name>A0A319D9T1_9EURO</name>
<evidence type="ECO:0000313" key="3">
    <source>
        <dbReference type="Proteomes" id="UP000247810"/>
    </source>
</evidence>